<dbReference type="OrthoDB" id="4871337at2"/>
<keyword evidence="3" id="KW-1185">Reference proteome</keyword>
<feature type="region of interest" description="Disordered" evidence="1">
    <location>
        <begin position="102"/>
        <end position="121"/>
    </location>
</feature>
<proteinExistence type="predicted"/>
<evidence type="ECO:0000313" key="2">
    <source>
        <dbReference type="EMBL" id="QBF46320.1"/>
    </source>
</evidence>
<dbReference type="KEGG" id="jli:EXU32_08680"/>
<dbReference type="STRING" id="1216970.GCA_001570985_00770"/>
<evidence type="ECO:0000256" key="1">
    <source>
        <dbReference type="SAM" id="MobiDB-lite"/>
    </source>
</evidence>
<evidence type="ECO:0000313" key="3">
    <source>
        <dbReference type="Proteomes" id="UP000290408"/>
    </source>
</evidence>
<protein>
    <submittedName>
        <fullName evidence="2">Uncharacterized protein</fullName>
    </submittedName>
</protein>
<gene>
    <name evidence="2" type="ORF">EXU32_08680</name>
</gene>
<accession>A0A4P6MXF8</accession>
<dbReference type="Proteomes" id="UP000290408">
    <property type="component" value="Chromosome"/>
</dbReference>
<dbReference type="AlphaFoldDB" id="A0A4P6MXF8"/>
<organism evidence="2 3">
    <name type="scientific">Janibacter limosus</name>
    <dbReference type="NCBI Taxonomy" id="53458"/>
    <lineage>
        <taxon>Bacteria</taxon>
        <taxon>Bacillati</taxon>
        <taxon>Actinomycetota</taxon>
        <taxon>Actinomycetes</taxon>
        <taxon>Micrococcales</taxon>
        <taxon>Intrasporangiaceae</taxon>
        <taxon>Janibacter</taxon>
    </lineage>
</organism>
<dbReference type="EMBL" id="CP036164">
    <property type="protein sequence ID" value="QBF46320.1"/>
    <property type="molecule type" value="Genomic_DNA"/>
</dbReference>
<name>A0A4P6MXF8_9MICO</name>
<reference evidence="2 3" key="1">
    <citation type="submission" date="2019-02" db="EMBL/GenBank/DDBJ databases">
        <title>Genomic data mining of an Antarctic deep-sea actinobacterium, Janibacterlimosus P3-3-X1.</title>
        <authorList>
            <person name="Liao L."/>
            <person name="Chen B."/>
        </authorList>
    </citation>
    <scope>NUCLEOTIDE SEQUENCE [LARGE SCALE GENOMIC DNA]</scope>
    <source>
        <strain evidence="2 3">P3-3-X1</strain>
    </source>
</reference>
<dbReference type="RefSeq" id="WP_130629542.1">
    <property type="nucleotide sequence ID" value="NZ_CP036164.1"/>
</dbReference>
<sequence length="121" mass="12626">MGAAVEISTGTIAPEHVSGKHVMLGSTDLGVLDGTRSVVRFDIPAGRHILYLKDGLTTSGAVGFLVQTGHCAQLVLKDVDAGMFAALFGGWYALKRTGDQHLEPGTPGAEEISPDEVPVRA</sequence>